<proteinExistence type="predicted"/>
<name>A0A0D2AQZ0_9PEZI</name>
<evidence type="ECO:0000256" key="2">
    <source>
        <dbReference type="ARBA" id="ARBA00022786"/>
    </source>
</evidence>
<dbReference type="OrthoDB" id="3881at2759"/>
<dbReference type="VEuPathDB" id="FungiDB:PV09_00842"/>
<dbReference type="AlphaFoldDB" id="A0A0D2AQZ0"/>
<dbReference type="Gene3D" id="3.10.20.90">
    <property type="entry name" value="Phosphatidylinositol 3-kinase Catalytic Subunit, Chain A, domain 1"/>
    <property type="match status" value="1"/>
</dbReference>
<sequence length="251" mass="27758">MADTRSRSRSPRRSTDPESRRERSRSPRRDGNDSDSRGASRRSRSRSPRRDAKSKSDFSKAFKWKSKDGGSRAGGGAADRDEREYRQRDMDSYRPRRYGGKDDRERNSDRNRERERREGADTSKVSEKFGGTSVKEKFGTGIGGGGDAAAPKDGAGKAKPASKPAVAKTKTPMTYILVTVNDRLGTKATIPCLPSDTVGDFKKLVAAHIGRQPHEIMLKRQGERPFKDFITLGDYGVSSGVQLDLELDTGD</sequence>
<evidence type="ECO:0000259" key="4">
    <source>
        <dbReference type="PROSITE" id="PS50053"/>
    </source>
</evidence>
<feature type="compositionally biased region" description="Low complexity" evidence="3">
    <location>
        <begin position="148"/>
        <end position="165"/>
    </location>
</feature>
<dbReference type="SUPFAM" id="SSF54236">
    <property type="entry name" value="Ubiquitin-like"/>
    <property type="match status" value="1"/>
</dbReference>
<gene>
    <name evidence="5" type="ORF">PV09_00842</name>
</gene>
<protein>
    <recommendedName>
        <fullName evidence="1">Ubiquitin-like modifier HUB1</fullName>
    </recommendedName>
</protein>
<dbReference type="GeneID" id="27308815"/>
<organism evidence="5 6">
    <name type="scientific">Verruconis gallopava</name>
    <dbReference type="NCBI Taxonomy" id="253628"/>
    <lineage>
        <taxon>Eukaryota</taxon>
        <taxon>Fungi</taxon>
        <taxon>Dikarya</taxon>
        <taxon>Ascomycota</taxon>
        <taxon>Pezizomycotina</taxon>
        <taxon>Dothideomycetes</taxon>
        <taxon>Pleosporomycetidae</taxon>
        <taxon>Venturiales</taxon>
        <taxon>Sympoventuriaceae</taxon>
        <taxon>Verruconis</taxon>
    </lineage>
</organism>
<dbReference type="Proteomes" id="UP000053259">
    <property type="component" value="Unassembled WGS sequence"/>
</dbReference>
<evidence type="ECO:0000313" key="6">
    <source>
        <dbReference type="Proteomes" id="UP000053259"/>
    </source>
</evidence>
<keyword evidence="6" id="KW-1185">Reference proteome</keyword>
<reference evidence="5 6" key="1">
    <citation type="submission" date="2015-01" db="EMBL/GenBank/DDBJ databases">
        <title>The Genome Sequence of Ochroconis gallopava CBS43764.</title>
        <authorList>
            <consortium name="The Broad Institute Genomics Platform"/>
            <person name="Cuomo C."/>
            <person name="de Hoog S."/>
            <person name="Gorbushina A."/>
            <person name="Stielow B."/>
            <person name="Teixiera M."/>
            <person name="Abouelleil A."/>
            <person name="Chapman S.B."/>
            <person name="Priest M."/>
            <person name="Young S.K."/>
            <person name="Wortman J."/>
            <person name="Nusbaum C."/>
            <person name="Birren B."/>
        </authorList>
    </citation>
    <scope>NUCLEOTIDE SEQUENCE [LARGE SCALE GENOMIC DNA]</scope>
    <source>
        <strain evidence="5 6">CBS 43764</strain>
    </source>
</reference>
<dbReference type="PROSITE" id="PS50053">
    <property type="entry name" value="UBIQUITIN_2"/>
    <property type="match status" value="1"/>
</dbReference>
<keyword evidence="2" id="KW-0833">Ubl conjugation pathway</keyword>
<dbReference type="InterPro" id="IPR000626">
    <property type="entry name" value="Ubiquitin-like_dom"/>
</dbReference>
<dbReference type="EMBL" id="KN847530">
    <property type="protein sequence ID" value="KIW08925.1"/>
    <property type="molecule type" value="Genomic_DNA"/>
</dbReference>
<dbReference type="HOGENOM" id="CLU_077999_0_0_1"/>
<dbReference type="InterPro" id="IPR029071">
    <property type="entry name" value="Ubiquitin-like_domsf"/>
</dbReference>
<dbReference type="STRING" id="253628.A0A0D2AQZ0"/>
<dbReference type="RefSeq" id="XP_016218794.1">
    <property type="nucleotide sequence ID" value="XM_016353641.1"/>
</dbReference>
<evidence type="ECO:0000256" key="3">
    <source>
        <dbReference type="SAM" id="MobiDB-lite"/>
    </source>
</evidence>
<feature type="region of interest" description="Disordered" evidence="3">
    <location>
        <begin position="1"/>
        <end position="165"/>
    </location>
</feature>
<evidence type="ECO:0000256" key="1">
    <source>
        <dbReference type="ARBA" id="ARBA00014108"/>
    </source>
</evidence>
<feature type="compositionally biased region" description="Basic and acidic residues" evidence="3">
    <location>
        <begin position="13"/>
        <end position="38"/>
    </location>
</feature>
<evidence type="ECO:0000313" key="5">
    <source>
        <dbReference type="EMBL" id="KIW08925.1"/>
    </source>
</evidence>
<dbReference type="InterPro" id="IPR039732">
    <property type="entry name" value="Hub1/Ubl5"/>
</dbReference>
<feature type="compositionally biased region" description="Basic and acidic residues" evidence="3">
    <location>
        <begin position="48"/>
        <end position="70"/>
    </location>
</feature>
<dbReference type="SMART" id="SM00213">
    <property type="entry name" value="UBQ"/>
    <property type="match status" value="1"/>
</dbReference>
<feature type="domain" description="Ubiquitin-like" evidence="4">
    <location>
        <begin position="176"/>
        <end position="245"/>
    </location>
</feature>
<dbReference type="PANTHER" id="PTHR13042">
    <property type="entry name" value="UBIQUITIN-LIKE PROTEIN 5"/>
    <property type="match status" value="1"/>
</dbReference>
<feature type="compositionally biased region" description="Basic and acidic residues" evidence="3">
    <location>
        <begin position="78"/>
        <end position="127"/>
    </location>
</feature>
<accession>A0A0D2AQZ0</accession>
<dbReference type="InParanoid" id="A0A0D2AQZ0"/>